<dbReference type="InterPro" id="IPR054296">
    <property type="entry name" value="DUF7032"/>
</dbReference>
<dbReference type="AlphaFoldDB" id="A0A8J5L048"/>
<evidence type="ECO:0000259" key="2">
    <source>
        <dbReference type="Pfam" id="PF23005"/>
    </source>
</evidence>
<protein>
    <recommendedName>
        <fullName evidence="2">DUF7032 domain-containing protein</fullName>
    </recommendedName>
</protein>
<accession>A0A8J5L048</accession>
<gene>
    <name evidence="3" type="ORF">ZIOFF_039377</name>
</gene>
<reference evidence="3 4" key="1">
    <citation type="submission" date="2020-08" db="EMBL/GenBank/DDBJ databases">
        <title>Plant Genome Project.</title>
        <authorList>
            <person name="Zhang R.-G."/>
        </authorList>
    </citation>
    <scope>NUCLEOTIDE SEQUENCE [LARGE SCALE GENOMIC DNA]</scope>
    <source>
        <tissue evidence="3">Rhizome</tissue>
    </source>
</reference>
<comment type="caution">
    <text evidence="3">The sequence shown here is derived from an EMBL/GenBank/DDBJ whole genome shotgun (WGS) entry which is preliminary data.</text>
</comment>
<dbReference type="PANTHER" id="PTHR46043:SF2">
    <property type="entry name" value="ARM REPEAT SUPERFAMILY PROTEIN"/>
    <property type="match status" value="1"/>
</dbReference>
<feature type="compositionally biased region" description="Pro residues" evidence="1">
    <location>
        <begin position="14"/>
        <end position="27"/>
    </location>
</feature>
<feature type="region of interest" description="Disordered" evidence="1">
    <location>
        <begin position="1"/>
        <end position="28"/>
    </location>
</feature>
<name>A0A8J5L048_ZINOF</name>
<sequence>MANGVSSTPSSPSSFPPLPTPSAPPTSLPTSSSAITCCLHCSLPHLTSGPSPPSASTRSFPPDLPGGKLRLQSDIDIVASALSLHCHHLHLLLCYDPLHHDASLASSTDDFAAIVLLLPAPSASRAILTLFVCNIFAHLQIDALDLKGKALDSLLELLAADPTKISRLVVEEEDLPSLLRLLDPSIHSLLRNSTTVVVSLLATTSDVSHCAVFEGGALSPLLHFLDSGLTVLKERAATVIHTLTADHARII</sequence>
<evidence type="ECO:0000256" key="1">
    <source>
        <dbReference type="SAM" id="MobiDB-lite"/>
    </source>
</evidence>
<dbReference type="InterPro" id="IPR016024">
    <property type="entry name" value="ARM-type_fold"/>
</dbReference>
<dbReference type="PANTHER" id="PTHR46043">
    <property type="entry name" value="ARM REPEAT SUPERFAMILY PROTEIN"/>
    <property type="match status" value="1"/>
</dbReference>
<evidence type="ECO:0000313" key="4">
    <source>
        <dbReference type="Proteomes" id="UP000734854"/>
    </source>
</evidence>
<proteinExistence type="predicted"/>
<dbReference type="Pfam" id="PF23005">
    <property type="entry name" value="DUF7032"/>
    <property type="match status" value="1"/>
</dbReference>
<feature type="compositionally biased region" description="Low complexity" evidence="1">
    <location>
        <begin position="1"/>
        <end position="13"/>
    </location>
</feature>
<keyword evidence="4" id="KW-1185">Reference proteome</keyword>
<dbReference type="EMBL" id="JACMSC010000011">
    <property type="protein sequence ID" value="KAG6499587.1"/>
    <property type="molecule type" value="Genomic_DNA"/>
</dbReference>
<dbReference type="Gene3D" id="1.25.10.10">
    <property type="entry name" value="Leucine-rich Repeat Variant"/>
    <property type="match status" value="1"/>
</dbReference>
<feature type="domain" description="DUF7032" evidence="2">
    <location>
        <begin position="57"/>
        <end position="93"/>
    </location>
</feature>
<dbReference type="Proteomes" id="UP000734854">
    <property type="component" value="Unassembled WGS sequence"/>
</dbReference>
<dbReference type="SUPFAM" id="SSF48371">
    <property type="entry name" value="ARM repeat"/>
    <property type="match status" value="1"/>
</dbReference>
<evidence type="ECO:0000313" key="3">
    <source>
        <dbReference type="EMBL" id="KAG6499587.1"/>
    </source>
</evidence>
<dbReference type="InterPro" id="IPR011989">
    <property type="entry name" value="ARM-like"/>
</dbReference>
<organism evidence="3 4">
    <name type="scientific">Zingiber officinale</name>
    <name type="common">Ginger</name>
    <name type="synonym">Amomum zingiber</name>
    <dbReference type="NCBI Taxonomy" id="94328"/>
    <lineage>
        <taxon>Eukaryota</taxon>
        <taxon>Viridiplantae</taxon>
        <taxon>Streptophyta</taxon>
        <taxon>Embryophyta</taxon>
        <taxon>Tracheophyta</taxon>
        <taxon>Spermatophyta</taxon>
        <taxon>Magnoliopsida</taxon>
        <taxon>Liliopsida</taxon>
        <taxon>Zingiberales</taxon>
        <taxon>Zingiberaceae</taxon>
        <taxon>Zingiber</taxon>
    </lineage>
</organism>